<feature type="transmembrane region" description="Helical" evidence="9">
    <location>
        <begin position="327"/>
        <end position="349"/>
    </location>
</feature>
<dbReference type="GO" id="GO:0007165">
    <property type="term" value="P:signal transduction"/>
    <property type="evidence" value="ECO:0007669"/>
    <property type="project" value="UniProtKB-KW"/>
</dbReference>
<dbReference type="GO" id="GO:0004888">
    <property type="term" value="F:transmembrane signaling receptor activity"/>
    <property type="evidence" value="ECO:0007669"/>
    <property type="project" value="TreeGrafter"/>
</dbReference>
<evidence type="ECO:0000256" key="4">
    <source>
        <dbReference type="ARBA" id="ARBA00022692"/>
    </source>
</evidence>
<dbReference type="PANTHER" id="PTHR43531">
    <property type="entry name" value="PROTEIN ICFG"/>
    <property type="match status" value="1"/>
</dbReference>
<dbReference type="OrthoDB" id="1704841at2"/>
<evidence type="ECO:0000259" key="11">
    <source>
        <dbReference type="PROSITE" id="PS50885"/>
    </source>
</evidence>
<dbReference type="InterPro" id="IPR051310">
    <property type="entry name" value="MCP_chemotaxis"/>
</dbReference>
<keyword evidence="3" id="KW-0145">Chemotaxis</keyword>
<feature type="transmembrane region" description="Helical" evidence="9">
    <location>
        <begin position="20"/>
        <end position="40"/>
    </location>
</feature>
<keyword evidence="5 9" id="KW-1133">Transmembrane helix</keyword>
<dbReference type="InterPro" id="IPR004089">
    <property type="entry name" value="MCPsignal_dom"/>
</dbReference>
<dbReference type="Gene3D" id="1.10.287.950">
    <property type="entry name" value="Methyl-accepting chemotaxis protein"/>
    <property type="match status" value="1"/>
</dbReference>
<dbReference type="AlphaFoldDB" id="A0A0L0WCU3"/>
<evidence type="ECO:0000256" key="7">
    <source>
        <dbReference type="ARBA" id="ARBA00029447"/>
    </source>
</evidence>
<comment type="similarity">
    <text evidence="7">Belongs to the methyl-accepting chemotaxis (MCP) protein family.</text>
</comment>
<feature type="domain" description="Methyl-accepting transducer" evidence="10">
    <location>
        <begin position="453"/>
        <end position="682"/>
    </location>
</feature>
<evidence type="ECO:0000313" key="12">
    <source>
        <dbReference type="EMBL" id="KNF09287.1"/>
    </source>
</evidence>
<comment type="caution">
    <text evidence="12">The sequence shown here is derived from an EMBL/GenBank/DDBJ whole genome shotgun (WGS) entry which is preliminary data.</text>
</comment>
<dbReference type="PANTHER" id="PTHR43531:SF11">
    <property type="entry name" value="METHYL-ACCEPTING CHEMOTAXIS PROTEIN 3"/>
    <property type="match status" value="1"/>
</dbReference>
<dbReference type="GO" id="GO:0005886">
    <property type="term" value="C:plasma membrane"/>
    <property type="evidence" value="ECO:0007669"/>
    <property type="project" value="UniProtKB-SubCell"/>
</dbReference>
<dbReference type="Pfam" id="PF02743">
    <property type="entry name" value="dCache_1"/>
    <property type="match status" value="1"/>
</dbReference>
<dbReference type="PROSITE" id="PS50111">
    <property type="entry name" value="CHEMOTAXIS_TRANSDUC_2"/>
    <property type="match status" value="1"/>
</dbReference>
<proteinExistence type="inferred from homology"/>
<dbReference type="Gene3D" id="6.10.340.10">
    <property type="match status" value="1"/>
</dbReference>
<name>A0A0L0WCU3_GOTPU</name>
<evidence type="ECO:0000256" key="5">
    <source>
        <dbReference type="ARBA" id="ARBA00022989"/>
    </source>
</evidence>
<evidence type="ECO:0000256" key="8">
    <source>
        <dbReference type="PROSITE-ProRule" id="PRU00284"/>
    </source>
</evidence>
<keyword evidence="13" id="KW-1185">Reference proteome</keyword>
<dbReference type="Pfam" id="PF00015">
    <property type="entry name" value="MCPsignal"/>
    <property type="match status" value="1"/>
</dbReference>
<dbReference type="InterPro" id="IPR033479">
    <property type="entry name" value="dCache_1"/>
</dbReference>
<feature type="domain" description="HAMP" evidence="11">
    <location>
        <begin position="351"/>
        <end position="403"/>
    </location>
</feature>
<dbReference type="Pfam" id="PF00672">
    <property type="entry name" value="HAMP"/>
    <property type="match status" value="1"/>
</dbReference>
<dbReference type="CDD" id="cd06225">
    <property type="entry name" value="HAMP"/>
    <property type="match status" value="1"/>
</dbReference>
<dbReference type="SMART" id="SM00304">
    <property type="entry name" value="HAMP"/>
    <property type="match status" value="1"/>
</dbReference>
<dbReference type="SUPFAM" id="SSF58104">
    <property type="entry name" value="Methyl-accepting chemotaxis protein (MCP) signaling domain"/>
    <property type="match status" value="1"/>
</dbReference>
<keyword evidence="2" id="KW-1003">Cell membrane</keyword>
<dbReference type="SMART" id="SM00283">
    <property type="entry name" value="MA"/>
    <property type="match status" value="1"/>
</dbReference>
<dbReference type="InterPro" id="IPR003660">
    <property type="entry name" value="HAMP_dom"/>
</dbReference>
<organism evidence="12 13">
    <name type="scientific">Gottschalkia purinilytica</name>
    <name type="common">Clostridium purinilyticum</name>
    <dbReference type="NCBI Taxonomy" id="1503"/>
    <lineage>
        <taxon>Bacteria</taxon>
        <taxon>Bacillati</taxon>
        <taxon>Bacillota</taxon>
        <taxon>Tissierellia</taxon>
        <taxon>Tissierellales</taxon>
        <taxon>Gottschalkiaceae</taxon>
        <taxon>Gottschalkia</taxon>
    </lineage>
</organism>
<evidence type="ECO:0000259" key="10">
    <source>
        <dbReference type="PROSITE" id="PS50111"/>
    </source>
</evidence>
<dbReference type="GO" id="GO:0006935">
    <property type="term" value="P:chemotaxis"/>
    <property type="evidence" value="ECO:0007669"/>
    <property type="project" value="UniProtKB-KW"/>
</dbReference>
<dbReference type="RefSeq" id="WP_050354287.1">
    <property type="nucleotide sequence ID" value="NZ_LGSS01000003.1"/>
</dbReference>
<dbReference type="CDD" id="cd12913">
    <property type="entry name" value="PDC1_MCP_like"/>
    <property type="match status" value="1"/>
</dbReference>
<evidence type="ECO:0000256" key="3">
    <source>
        <dbReference type="ARBA" id="ARBA00022500"/>
    </source>
</evidence>
<evidence type="ECO:0000256" key="2">
    <source>
        <dbReference type="ARBA" id="ARBA00022475"/>
    </source>
</evidence>
<dbReference type="PROSITE" id="PS50885">
    <property type="entry name" value="HAMP"/>
    <property type="match status" value="1"/>
</dbReference>
<keyword evidence="4 9" id="KW-0812">Transmembrane</keyword>
<comment type="subcellular location">
    <subcellularLocation>
        <location evidence="1">Cell membrane</location>
        <topology evidence="1">Multi-pass membrane protein</topology>
    </subcellularLocation>
</comment>
<dbReference type="STRING" id="1503.CLPU_3c00650"/>
<keyword evidence="6 9" id="KW-0472">Membrane</keyword>
<evidence type="ECO:0000256" key="1">
    <source>
        <dbReference type="ARBA" id="ARBA00004651"/>
    </source>
</evidence>
<evidence type="ECO:0000256" key="9">
    <source>
        <dbReference type="SAM" id="Phobius"/>
    </source>
</evidence>
<dbReference type="PATRIC" id="fig|1503.3.peg.1926"/>
<evidence type="ECO:0000256" key="6">
    <source>
        <dbReference type="ARBA" id="ARBA00023136"/>
    </source>
</evidence>
<sequence length="699" mass="77122">MNKILEKAREKKSFNDRNLAFKISTAVLVPLTIVFCIVILTTSSITSSTINKLVNSQLNVLAKENASSFKSIIDEVYNMSYGVSKSVSNIKALDNTQKEDYIKKLTYDIVKTNPNISGLSIVFEPYVFGPDYGHFSNYSYRDGNNIVDYQTSSYDEYKDEEWYAVSKSTNKVHLSEPYEEEKPSKETKEVVRMVSMSYPINNEKGEFLGVVLADISLDIIDKIEYEKGGFESTNFYLLSNEGSIVYNANNKSVIGKNYFNSIDIEDRKTTLDKIKKGEFFSFDTKGAKGKGTILVSHAPVKFGDMDKYWSLGVEVDKKEIRKASNSVLVITLILAIISIGLIAFIVIFFTKKYIKPIDTVVEAAKKISNGELEVDLHSSSKDEMGVLCDTFNTTCSVLKVYISEITSILEEISKGNLDITINNDYVGDFSKVKEALINISGSLNEVIKNINHSSGQVTESANQMSLASQELAEGSVEQASSIEQLLENIEKVSLQVTETAKNAEAVNDISLKAKNEVIKGTDHMQEMLDSMDKINESSMKISKIIKLIEEIADQTNMLSLNATIEAARAGEHGKGFAVVANEVRILAAKTSEAAKDTVELIEESIGAVADGTKIADETANYLDTIVTRVEEVTSLVTNITYASKEQADFINQVKEGVTGISDVVQINSATAEESAAASEDLLSQSEMLKDMVSKFNTKN</sequence>
<gene>
    <name evidence="12" type="ORF">CLPU_3c00650</name>
</gene>
<keyword evidence="8" id="KW-0807">Transducer</keyword>
<evidence type="ECO:0000313" key="13">
    <source>
        <dbReference type="Proteomes" id="UP000037267"/>
    </source>
</evidence>
<dbReference type="Gene3D" id="3.30.450.20">
    <property type="entry name" value="PAS domain"/>
    <property type="match status" value="1"/>
</dbReference>
<accession>A0A0L0WCU3</accession>
<dbReference type="Proteomes" id="UP000037267">
    <property type="component" value="Unassembled WGS sequence"/>
</dbReference>
<dbReference type="CDD" id="cd11386">
    <property type="entry name" value="MCP_signal"/>
    <property type="match status" value="1"/>
</dbReference>
<protein>
    <submittedName>
        <fullName evidence="12">Methyl-accepting chemotaxis protein</fullName>
    </submittedName>
</protein>
<dbReference type="EMBL" id="LGSS01000003">
    <property type="protein sequence ID" value="KNF09287.1"/>
    <property type="molecule type" value="Genomic_DNA"/>
</dbReference>
<reference evidence="13" key="1">
    <citation type="submission" date="2015-07" db="EMBL/GenBank/DDBJ databases">
        <title>Draft genome sequence of the purine-degrading Gottschalkia purinilyticum DSM 1384 (formerly Clostridium purinilyticum).</title>
        <authorList>
            <person name="Poehlein A."/>
            <person name="Schiel-Bengelsdorf B."/>
            <person name="Bengelsdorf F.R."/>
            <person name="Daniel R."/>
            <person name="Duerre P."/>
        </authorList>
    </citation>
    <scope>NUCLEOTIDE SEQUENCE [LARGE SCALE GENOMIC DNA]</scope>
    <source>
        <strain evidence="13">DSM 1384</strain>
    </source>
</reference>